<dbReference type="AlphaFoldDB" id="A0A0C9WUM8"/>
<keyword evidence="1" id="KW-1133">Transmembrane helix</keyword>
<feature type="transmembrane region" description="Helical" evidence="1">
    <location>
        <begin position="41"/>
        <end position="62"/>
    </location>
</feature>
<dbReference type="HOGENOM" id="CLU_2873857_0_0_1"/>
<dbReference type="OrthoDB" id="10476868at2759"/>
<reference evidence="3" key="2">
    <citation type="submission" date="2015-01" db="EMBL/GenBank/DDBJ databases">
        <title>Evolutionary Origins and Diversification of the Mycorrhizal Mutualists.</title>
        <authorList>
            <consortium name="DOE Joint Genome Institute"/>
            <consortium name="Mycorrhizal Genomics Consortium"/>
            <person name="Kohler A."/>
            <person name="Kuo A."/>
            <person name="Nagy L.G."/>
            <person name="Floudas D."/>
            <person name="Copeland A."/>
            <person name="Barry K.W."/>
            <person name="Cichocki N."/>
            <person name="Veneault-Fourrey C."/>
            <person name="LaButti K."/>
            <person name="Lindquist E.A."/>
            <person name="Lipzen A."/>
            <person name="Lundell T."/>
            <person name="Morin E."/>
            <person name="Murat C."/>
            <person name="Riley R."/>
            <person name="Ohm R."/>
            <person name="Sun H."/>
            <person name="Tunlid A."/>
            <person name="Henrissat B."/>
            <person name="Grigoriev I.V."/>
            <person name="Hibbett D.S."/>
            <person name="Martin F."/>
        </authorList>
    </citation>
    <scope>NUCLEOTIDE SEQUENCE [LARGE SCALE GENOMIC DNA]</scope>
    <source>
        <strain evidence="3">LaAM-08-1</strain>
    </source>
</reference>
<keyword evidence="1" id="KW-0472">Membrane</keyword>
<sequence>PWPKTDVYTQTRAQTEILDMVYNYAYNHIACLQAQTPLLNLYFRIDFLIYKICHIILGWYILTS</sequence>
<evidence type="ECO:0000313" key="3">
    <source>
        <dbReference type="Proteomes" id="UP000054477"/>
    </source>
</evidence>
<keyword evidence="3" id="KW-1185">Reference proteome</keyword>
<proteinExistence type="predicted"/>
<dbReference type="EMBL" id="KN838922">
    <property type="protein sequence ID" value="KIJ92268.1"/>
    <property type="molecule type" value="Genomic_DNA"/>
</dbReference>
<name>A0A0C9WUM8_9AGAR</name>
<organism evidence="2 3">
    <name type="scientific">Laccaria amethystina LaAM-08-1</name>
    <dbReference type="NCBI Taxonomy" id="1095629"/>
    <lineage>
        <taxon>Eukaryota</taxon>
        <taxon>Fungi</taxon>
        <taxon>Dikarya</taxon>
        <taxon>Basidiomycota</taxon>
        <taxon>Agaricomycotina</taxon>
        <taxon>Agaricomycetes</taxon>
        <taxon>Agaricomycetidae</taxon>
        <taxon>Agaricales</taxon>
        <taxon>Agaricineae</taxon>
        <taxon>Hydnangiaceae</taxon>
        <taxon>Laccaria</taxon>
    </lineage>
</organism>
<evidence type="ECO:0000256" key="1">
    <source>
        <dbReference type="SAM" id="Phobius"/>
    </source>
</evidence>
<protein>
    <submittedName>
        <fullName evidence="2">Uncharacterized protein</fullName>
    </submittedName>
</protein>
<accession>A0A0C9WUM8</accession>
<feature type="non-terminal residue" evidence="2">
    <location>
        <position position="1"/>
    </location>
</feature>
<gene>
    <name evidence="2" type="ORF">K443DRAFT_113821</name>
</gene>
<reference evidence="2 3" key="1">
    <citation type="submission" date="2014-04" db="EMBL/GenBank/DDBJ databases">
        <authorList>
            <consortium name="DOE Joint Genome Institute"/>
            <person name="Kuo A."/>
            <person name="Kohler A."/>
            <person name="Nagy L.G."/>
            <person name="Floudas D."/>
            <person name="Copeland A."/>
            <person name="Barry K.W."/>
            <person name="Cichocki N."/>
            <person name="Veneault-Fourrey C."/>
            <person name="LaButti K."/>
            <person name="Lindquist E.A."/>
            <person name="Lipzen A."/>
            <person name="Lundell T."/>
            <person name="Morin E."/>
            <person name="Murat C."/>
            <person name="Sun H."/>
            <person name="Tunlid A."/>
            <person name="Henrissat B."/>
            <person name="Grigoriev I.V."/>
            <person name="Hibbett D.S."/>
            <person name="Martin F."/>
            <person name="Nordberg H.P."/>
            <person name="Cantor M.N."/>
            <person name="Hua S.X."/>
        </authorList>
    </citation>
    <scope>NUCLEOTIDE SEQUENCE [LARGE SCALE GENOMIC DNA]</scope>
    <source>
        <strain evidence="2 3">LaAM-08-1</strain>
    </source>
</reference>
<evidence type="ECO:0000313" key="2">
    <source>
        <dbReference type="EMBL" id="KIJ92268.1"/>
    </source>
</evidence>
<dbReference type="Proteomes" id="UP000054477">
    <property type="component" value="Unassembled WGS sequence"/>
</dbReference>
<keyword evidence="1" id="KW-0812">Transmembrane</keyword>